<proteinExistence type="inferred from homology"/>
<dbReference type="PROSITE" id="PS00086">
    <property type="entry name" value="CYTOCHROME_P450"/>
    <property type="match status" value="1"/>
</dbReference>
<dbReference type="SUPFAM" id="SSF48264">
    <property type="entry name" value="Cytochrome P450"/>
    <property type="match status" value="1"/>
</dbReference>
<evidence type="ECO:0000256" key="6">
    <source>
        <dbReference type="ARBA" id="ARBA00023004"/>
    </source>
</evidence>
<evidence type="ECO:0000256" key="7">
    <source>
        <dbReference type="ARBA" id="ARBA00023033"/>
    </source>
</evidence>
<dbReference type="EMBL" id="CABFNP030000459">
    <property type="protein sequence ID" value="CAI6019586.1"/>
    <property type="molecule type" value="Genomic_DNA"/>
</dbReference>
<dbReference type="PRINTS" id="PR00465">
    <property type="entry name" value="EP450IV"/>
</dbReference>
<comment type="caution">
    <text evidence="10">The sequence shown here is derived from an EMBL/GenBank/DDBJ whole genome shotgun (WGS) entry which is preliminary data.</text>
</comment>
<keyword evidence="6 8" id="KW-0408">Iron</keyword>
<dbReference type="PANTHER" id="PTHR46206:SF2">
    <property type="entry name" value="CYTOCHROME P450 MONOOXYGENASE AUSG-RELATED"/>
    <property type="match status" value="1"/>
</dbReference>
<evidence type="ECO:0000313" key="10">
    <source>
        <dbReference type="EMBL" id="CAI6019586.1"/>
    </source>
</evidence>
<dbReference type="InterPro" id="IPR017972">
    <property type="entry name" value="Cyt_P450_CS"/>
</dbReference>
<evidence type="ECO:0000256" key="9">
    <source>
        <dbReference type="RuleBase" id="RU000461"/>
    </source>
</evidence>
<keyword evidence="3 8" id="KW-0349">Heme</keyword>
<dbReference type="Gene3D" id="1.10.630.10">
    <property type="entry name" value="Cytochrome P450"/>
    <property type="match status" value="1"/>
</dbReference>
<dbReference type="CDD" id="cd11041">
    <property type="entry name" value="CYP503A1-like"/>
    <property type="match status" value="1"/>
</dbReference>
<dbReference type="AlphaFoldDB" id="A0AA35LQC4"/>
<dbReference type="GO" id="GO:0016705">
    <property type="term" value="F:oxidoreductase activity, acting on paired donors, with incorporation or reduction of molecular oxygen"/>
    <property type="evidence" value="ECO:0007669"/>
    <property type="project" value="InterPro"/>
</dbReference>
<accession>A0AA35LQC4</accession>
<gene>
    <name evidence="10" type="ORF">CCHLO57077_00013331</name>
</gene>
<dbReference type="GO" id="GO:0020037">
    <property type="term" value="F:heme binding"/>
    <property type="evidence" value="ECO:0007669"/>
    <property type="project" value="InterPro"/>
</dbReference>
<keyword evidence="7 9" id="KW-0503">Monooxygenase</keyword>
<keyword evidence="5 9" id="KW-0560">Oxidoreductase</keyword>
<sequence>MHINWASSVKIAFLSTINDSAIGQSRLHGSLLGGLPALCVHLVLDNFAQTLSVTLTLVIAYRYVVLQRDDLPELNPRKPYELTNHRRVHEFVQNSKQLLAKGRELYKQKPYKLMSEWGSVVVLPPEQIDELKSDPRMDFETPTTDDSHGYIKGFDALNADPSVTRVVTKYLTKALSKQLSEFTEIFSNDKLTGPISHEAAVATREVLGTHPDWREIYPAKDLLQLVARMSTRVFLGEEMCQNHEWIEASSQYAALAFSVGDNLRIYPRTFRPLVHWFMPSCWELRRSLRRCREILKPYIKSRKSLARTTDEQGNPLTFDDSIEWFERELGPNHDAALKQVTLSVVAIHTTTDLLLQTMSDLAQNPEVLQAVREEVIQVLGSEGLTKISLHGLKLMDSALKESQRLRPTLLGSFRRQATRDIKLKNGFILKKGTRVVVDSTHMWHPDYYPDPLRYDGFRFYNKRNTPGEDKNTLLVSTSANHLGFGHGVHACPGRFFASNEIKIALCHIILNYEWRLPDGFKPQPLHLGMTYLSDPAIRMSVKPRKPEIDIERLASQAA</sequence>
<evidence type="ECO:0000256" key="1">
    <source>
        <dbReference type="ARBA" id="ARBA00001971"/>
    </source>
</evidence>
<dbReference type="InterPro" id="IPR002403">
    <property type="entry name" value="Cyt_P450_E_grp-IV"/>
</dbReference>
<name>A0AA35LQC4_9HYPO</name>
<evidence type="ECO:0000256" key="4">
    <source>
        <dbReference type="ARBA" id="ARBA00022723"/>
    </source>
</evidence>
<dbReference type="InterPro" id="IPR036396">
    <property type="entry name" value="Cyt_P450_sf"/>
</dbReference>
<evidence type="ECO:0000256" key="2">
    <source>
        <dbReference type="ARBA" id="ARBA00010617"/>
    </source>
</evidence>
<comment type="cofactor">
    <cofactor evidence="1 8">
        <name>heme</name>
        <dbReference type="ChEBI" id="CHEBI:30413"/>
    </cofactor>
</comment>
<dbReference type="Pfam" id="PF00067">
    <property type="entry name" value="p450"/>
    <property type="match status" value="1"/>
</dbReference>
<keyword evidence="4 8" id="KW-0479">Metal-binding</keyword>
<evidence type="ECO:0000256" key="8">
    <source>
        <dbReference type="PIRSR" id="PIRSR602403-1"/>
    </source>
</evidence>
<protein>
    <submittedName>
        <fullName evidence="10">Uncharacterized protein</fullName>
    </submittedName>
</protein>
<feature type="binding site" description="axial binding residue" evidence="8">
    <location>
        <position position="491"/>
    </location>
    <ligand>
        <name>heme</name>
        <dbReference type="ChEBI" id="CHEBI:30413"/>
    </ligand>
    <ligandPart>
        <name>Fe</name>
        <dbReference type="ChEBI" id="CHEBI:18248"/>
    </ligandPart>
</feature>
<dbReference type="GO" id="GO:0005506">
    <property type="term" value="F:iron ion binding"/>
    <property type="evidence" value="ECO:0007669"/>
    <property type="project" value="InterPro"/>
</dbReference>
<keyword evidence="11" id="KW-1185">Reference proteome</keyword>
<dbReference type="InterPro" id="IPR001128">
    <property type="entry name" value="Cyt_P450"/>
</dbReference>
<reference evidence="10" key="1">
    <citation type="submission" date="2023-01" db="EMBL/GenBank/DDBJ databases">
        <authorList>
            <person name="Piombo E."/>
        </authorList>
    </citation>
    <scope>NUCLEOTIDE SEQUENCE</scope>
</reference>
<evidence type="ECO:0000256" key="3">
    <source>
        <dbReference type="ARBA" id="ARBA00022617"/>
    </source>
</evidence>
<dbReference type="GO" id="GO:0004497">
    <property type="term" value="F:monooxygenase activity"/>
    <property type="evidence" value="ECO:0007669"/>
    <property type="project" value="UniProtKB-KW"/>
</dbReference>
<evidence type="ECO:0000256" key="5">
    <source>
        <dbReference type="ARBA" id="ARBA00023002"/>
    </source>
</evidence>
<comment type="similarity">
    <text evidence="2 9">Belongs to the cytochrome P450 family.</text>
</comment>
<dbReference type="Proteomes" id="UP001160390">
    <property type="component" value="Unassembled WGS sequence"/>
</dbReference>
<dbReference type="PANTHER" id="PTHR46206">
    <property type="entry name" value="CYTOCHROME P450"/>
    <property type="match status" value="1"/>
</dbReference>
<evidence type="ECO:0000313" key="11">
    <source>
        <dbReference type="Proteomes" id="UP001160390"/>
    </source>
</evidence>
<organism evidence="10 11">
    <name type="scientific">Clonostachys chloroleuca</name>
    <dbReference type="NCBI Taxonomy" id="1926264"/>
    <lineage>
        <taxon>Eukaryota</taxon>
        <taxon>Fungi</taxon>
        <taxon>Dikarya</taxon>
        <taxon>Ascomycota</taxon>
        <taxon>Pezizomycotina</taxon>
        <taxon>Sordariomycetes</taxon>
        <taxon>Hypocreomycetidae</taxon>
        <taxon>Hypocreales</taxon>
        <taxon>Bionectriaceae</taxon>
        <taxon>Clonostachys</taxon>
    </lineage>
</organism>